<name>A0ABU3T1R0_9ALTE</name>
<evidence type="ECO:0000313" key="1">
    <source>
        <dbReference type="EMBL" id="MDU0356206.1"/>
    </source>
</evidence>
<gene>
    <name evidence="1" type="ORF">RS130_22050</name>
</gene>
<dbReference type="Proteomes" id="UP001247805">
    <property type="component" value="Unassembled WGS sequence"/>
</dbReference>
<accession>A0ABU3T1R0</accession>
<dbReference type="EMBL" id="JAWDIO010000002">
    <property type="protein sequence ID" value="MDU0356206.1"/>
    <property type="molecule type" value="Genomic_DNA"/>
</dbReference>
<dbReference type="RefSeq" id="WP_316027709.1">
    <property type="nucleotide sequence ID" value="NZ_JAWDIO010000002.1"/>
</dbReference>
<comment type="caution">
    <text evidence="1">The sequence shown here is derived from an EMBL/GenBank/DDBJ whole genome shotgun (WGS) entry which is preliminary data.</text>
</comment>
<proteinExistence type="predicted"/>
<keyword evidence="2" id="KW-1185">Reference proteome</keyword>
<organism evidence="1 2">
    <name type="scientific">Paraglaciecola aquimarina</name>
    <dbReference type="NCBI Taxonomy" id="1235557"/>
    <lineage>
        <taxon>Bacteria</taxon>
        <taxon>Pseudomonadati</taxon>
        <taxon>Pseudomonadota</taxon>
        <taxon>Gammaproteobacteria</taxon>
        <taxon>Alteromonadales</taxon>
        <taxon>Alteromonadaceae</taxon>
        <taxon>Paraglaciecola</taxon>
    </lineage>
</organism>
<evidence type="ECO:0008006" key="3">
    <source>
        <dbReference type="Google" id="ProtNLM"/>
    </source>
</evidence>
<evidence type="ECO:0000313" key="2">
    <source>
        <dbReference type="Proteomes" id="UP001247805"/>
    </source>
</evidence>
<reference evidence="1 2" key="1">
    <citation type="submission" date="2023-10" db="EMBL/GenBank/DDBJ databases">
        <title>Glaciecola aquimarina strain GGW-M5 nov., isolated from a coastal seawater.</title>
        <authorList>
            <person name="Bayburt H."/>
            <person name="Kim J.M."/>
            <person name="Choi B.J."/>
            <person name="Jeon C.O."/>
        </authorList>
    </citation>
    <scope>NUCLEOTIDE SEQUENCE [LARGE SCALE GENOMIC DNA]</scope>
    <source>
        <strain evidence="1 2">KCTC 32108</strain>
    </source>
</reference>
<sequence>MNILKTLCLIGQTISDYKFMPKLNTSGRAMLFAQLLALFAISHTATAKDSSMFQFTGFGTIGLTKGGNDVLGIRQTYSQRGEYGGWQFKTDSMLGLQVSADFNEKFDAVVQVLARDQVSNTLERSIEWAFYATDPHPQLILEWGEWH</sequence>
<protein>
    <recommendedName>
        <fullName evidence="3">Porin domain-containing protein</fullName>
    </recommendedName>
</protein>